<dbReference type="Pfam" id="PF13280">
    <property type="entry name" value="WYL"/>
    <property type="match status" value="1"/>
</dbReference>
<protein>
    <submittedName>
        <fullName evidence="4">Helicase conserved C-terminal domain-containing protein</fullName>
    </submittedName>
</protein>
<evidence type="ECO:0000259" key="2">
    <source>
        <dbReference type="Pfam" id="PF13280"/>
    </source>
</evidence>
<evidence type="ECO:0000313" key="5">
    <source>
        <dbReference type="Proteomes" id="UP000199052"/>
    </source>
</evidence>
<organism evidence="4 5">
    <name type="scientific">Actinopolymorpha cephalotaxi</name>
    <dbReference type="NCBI Taxonomy" id="504797"/>
    <lineage>
        <taxon>Bacteria</taxon>
        <taxon>Bacillati</taxon>
        <taxon>Actinomycetota</taxon>
        <taxon>Actinomycetes</taxon>
        <taxon>Propionibacteriales</taxon>
        <taxon>Actinopolymorphaceae</taxon>
        <taxon>Actinopolymorpha</taxon>
    </lineage>
</organism>
<feature type="domain" description="Helicase XPB/Ssl2 N-terminal" evidence="3">
    <location>
        <begin position="493"/>
        <end position="615"/>
    </location>
</feature>
<dbReference type="Pfam" id="PF13625">
    <property type="entry name" value="Helicase_C_3"/>
    <property type="match status" value="1"/>
</dbReference>
<keyword evidence="4" id="KW-0067">ATP-binding</keyword>
<keyword evidence="4" id="KW-0378">Hydrolase</keyword>
<feature type="domain" description="WYL" evidence="2">
    <location>
        <begin position="713"/>
        <end position="774"/>
    </location>
</feature>
<proteinExistence type="predicted"/>
<evidence type="ECO:0000313" key="4">
    <source>
        <dbReference type="EMBL" id="SFH57410.1"/>
    </source>
</evidence>
<evidence type="ECO:0000259" key="3">
    <source>
        <dbReference type="Pfam" id="PF13625"/>
    </source>
</evidence>
<evidence type="ECO:0000256" key="1">
    <source>
        <dbReference type="SAM" id="MobiDB-lite"/>
    </source>
</evidence>
<feature type="region of interest" description="Disordered" evidence="1">
    <location>
        <begin position="1"/>
        <end position="33"/>
    </location>
</feature>
<keyword evidence="4" id="KW-0347">Helicase</keyword>
<feature type="compositionally biased region" description="Basic and acidic residues" evidence="1">
    <location>
        <begin position="1"/>
        <end position="14"/>
    </location>
</feature>
<accession>A0A1I3B5D2</accession>
<keyword evidence="4" id="KW-0547">Nucleotide-binding</keyword>
<dbReference type="InterPro" id="IPR026881">
    <property type="entry name" value="WYL_dom"/>
</dbReference>
<sequence>MDEGAVRHTERDSLAPRSTVEVMPRSTSRPATLPETLRGFDDDALAELLRNRPDLMTPLPSDLAQLASRSTTRSSLARTLDQLDRRALAVLEAFVVLPRPAPEAAVRTLAGLPDARVKETLAQLRGLGLVWGPRDALEVPVALADLLGPYPAGLGPPADLDDLAGDERIAALLAEAGPEARAVAERLAAGPPVGIVTAADRPVTVETARTPVERLRARGLLTAADARSVVLPREVGLHLRGGRLYPAEQLTPPTLEGTTRDPALVDRTAAGTTLEVVRQVEQLLDAWGADPPPVLRAGGLGVRDLRRTAGVLGVPEPSAALLLETAFAAGLVAVGEDDSWLPTPAYDSWLALDTEHRWARLATAWLDSPRVAALVGSRDERDRPRQALSAELERSVAPGIRRLVLAALAEADAGTAPGTETVTAWVRWRRPRRMTAFVEQLVAWTLEEASAWGVTGLGALAGHGRALTSGAATGEEAAAAALGPHLPEPVDHVLLQADLTAVAPGPLRPELARSLAAMADAESHGGATVYRFTESSVRRALDAGRTAAELHELLAHHSATPVPQPLSYLVDDVARRHGHLRAGSATAYLRCDDPALLDAVLADRRTAALGLRRIAPTVVVARQPVRALVDELRALGFSPVPETADGALMLSETRVGRTAETPQRTPVTAGSRTPEPEVLAAAVRAVRAGDRARASRPAGAAVGQLRRTPSGEAVDVLRAALAGGWSVWMGYVDQQGGALDRIVDPVRIDGGWLTAYDHAAGEARTFALHRITGAAPVD</sequence>
<dbReference type="EMBL" id="FOOI01000022">
    <property type="protein sequence ID" value="SFH57410.1"/>
    <property type="molecule type" value="Genomic_DNA"/>
</dbReference>
<dbReference type="InterPro" id="IPR032830">
    <property type="entry name" value="XPB/Ssl2_N"/>
</dbReference>
<gene>
    <name evidence="4" type="ORF">SAMN05421678_12242</name>
</gene>
<dbReference type="PROSITE" id="PS52050">
    <property type="entry name" value="WYL"/>
    <property type="match status" value="1"/>
</dbReference>
<name>A0A1I3B5D2_9ACTN</name>
<reference evidence="4 5" key="1">
    <citation type="submission" date="2016-10" db="EMBL/GenBank/DDBJ databases">
        <authorList>
            <person name="de Groot N.N."/>
        </authorList>
    </citation>
    <scope>NUCLEOTIDE SEQUENCE [LARGE SCALE GENOMIC DNA]</scope>
    <source>
        <strain evidence="4 5">CPCC 202808</strain>
    </source>
</reference>
<dbReference type="GO" id="GO:0004386">
    <property type="term" value="F:helicase activity"/>
    <property type="evidence" value="ECO:0007669"/>
    <property type="project" value="UniProtKB-KW"/>
</dbReference>
<dbReference type="AlphaFoldDB" id="A0A1I3B5D2"/>
<dbReference type="Proteomes" id="UP000199052">
    <property type="component" value="Unassembled WGS sequence"/>
</dbReference>
<dbReference type="STRING" id="504797.SAMN05421678_12242"/>